<evidence type="ECO:0000256" key="3">
    <source>
        <dbReference type="ARBA" id="ARBA00022989"/>
    </source>
</evidence>
<evidence type="ECO:0000313" key="6">
    <source>
        <dbReference type="EMBL" id="GMM59155.1"/>
    </source>
</evidence>
<gene>
    <name evidence="6" type="ORF">DAKH74_057720</name>
</gene>
<reference evidence="6 7" key="1">
    <citation type="journal article" date="2023" name="Elife">
        <title>Identification of key yeast species and microbe-microbe interactions impacting larval growth of Drosophila in the wild.</title>
        <authorList>
            <person name="Mure A."/>
            <person name="Sugiura Y."/>
            <person name="Maeda R."/>
            <person name="Honda K."/>
            <person name="Sakurai N."/>
            <person name="Takahashi Y."/>
            <person name="Watada M."/>
            <person name="Katoh T."/>
            <person name="Gotoh A."/>
            <person name="Gotoh Y."/>
            <person name="Taniguchi I."/>
            <person name="Nakamura K."/>
            <person name="Hayashi T."/>
            <person name="Katayama T."/>
            <person name="Uemura T."/>
            <person name="Hattori Y."/>
        </authorList>
    </citation>
    <scope>NUCLEOTIDE SEQUENCE [LARGE SCALE GENOMIC DNA]</scope>
    <source>
        <strain evidence="6 7">KH-74</strain>
    </source>
</reference>
<dbReference type="Proteomes" id="UP001377567">
    <property type="component" value="Unassembled WGS sequence"/>
</dbReference>
<keyword evidence="7" id="KW-1185">Reference proteome</keyword>
<dbReference type="Pfam" id="PF03547">
    <property type="entry name" value="Mem_trans"/>
    <property type="match status" value="1"/>
</dbReference>
<proteinExistence type="predicted"/>
<feature type="non-terminal residue" evidence="6">
    <location>
        <position position="142"/>
    </location>
</feature>
<feature type="transmembrane region" description="Helical" evidence="5">
    <location>
        <begin position="104"/>
        <end position="124"/>
    </location>
</feature>
<evidence type="ECO:0000256" key="4">
    <source>
        <dbReference type="ARBA" id="ARBA00023136"/>
    </source>
</evidence>
<protein>
    <submittedName>
        <fullName evidence="6">Uncharacterized protein</fullName>
    </submittedName>
</protein>
<keyword evidence="3 5" id="KW-1133">Transmembrane helix</keyword>
<name>A0AAV5S5M4_MAUHU</name>
<dbReference type="PANTHER" id="PTHR31274:SF1">
    <property type="entry name" value="AGL149CP"/>
    <property type="match status" value="1"/>
</dbReference>
<dbReference type="EMBL" id="BTGD01000026">
    <property type="protein sequence ID" value="GMM59155.1"/>
    <property type="molecule type" value="Genomic_DNA"/>
</dbReference>
<organism evidence="6 7">
    <name type="scientific">Maudiozyma humilis</name>
    <name type="common">Sour dough yeast</name>
    <name type="synonym">Kazachstania humilis</name>
    <dbReference type="NCBI Taxonomy" id="51915"/>
    <lineage>
        <taxon>Eukaryota</taxon>
        <taxon>Fungi</taxon>
        <taxon>Dikarya</taxon>
        <taxon>Ascomycota</taxon>
        <taxon>Saccharomycotina</taxon>
        <taxon>Saccharomycetes</taxon>
        <taxon>Saccharomycetales</taxon>
        <taxon>Saccharomycetaceae</taxon>
        <taxon>Maudiozyma</taxon>
    </lineage>
</organism>
<dbReference type="PANTHER" id="PTHR31274">
    <property type="entry name" value="PROTEIN ECM3"/>
    <property type="match status" value="1"/>
</dbReference>
<dbReference type="InterPro" id="IPR004776">
    <property type="entry name" value="Mem_transp_PIN-like"/>
</dbReference>
<evidence type="ECO:0000256" key="5">
    <source>
        <dbReference type="SAM" id="Phobius"/>
    </source>
</evidence>
<dbReference type="InterPro" id="IPR040254">
    <property type="entry name" value="Ecm3-like"/>
</dbReference>
<evidence type="ECO:0000256" key="2">
    <source>
        <dbReference type="ARBA" id="ARBA00022692"/>
    </source>
</evidence>
<dbReference type="GO" id="GO:0055085">
    <property type="term" value="P:transmembrane transport"/>
    <property type="evidence" value="ECO:0007669"/>
    <property type="project" value="InterPro"/>
</dbReference>
<evidence type="ECO:0000256" key="1">
    <source>
        <dbReference type="ARBA" id="ARBA00004141"/>
    </source>
</evidence>
<dbReference type="GO" id="GO:0016020">
    <property type="term" value="C:membrane"/>
    <property type="evidence" value="ECO:0007669"/>
    <property type="project" value="UniProtKB-SubCell"/>
</dbReference>
<sequence>MSKIGLGEAIYIALKPIFKIYTIIFVGFLLAKFNIVSMENAKGISNMVVKAILPCLTFNKIVSNISWRDIKEVGVIILSAIILFLFGAAGAMVTNYTTPVPKTFFWSFIFAGLFPNISDLPIAYTQSMGNGAIFTEAESEKG</sequence>
<keyword evidence="2 5" id="KW-0812">Transmembrane</keyword>
<feature type="transmembrane region" description="Helical" evidence="5">
    <location>
        <begin position="73"/>
        <end position="92"/>
    </location>
</feature>
<feature type="transmembrane region" description="Helical" evidence="5">
    <location>
        <begin position="12"/>
        <end position="31"/>
    </location>
</feature>
<evidence type="ECO:0000313" key="7">
    <source>
        <dbReference type="Proteomes" id="UP001377567"/>
    </source>
</evidence>
<comment type="caution">
    <text evidence="6">The sequence shown here is derived from an EMBL/GenBank/DDBJ whole genome shotgun (WGS) entry which is preliminary data.</text>
</comment>
<comment type="subcellular location">
    <subcellularLocation>
        <location evidence="1">Membrane</location>
        <topology evidence="1">Multi-pass membrane protein</topology>
    </subcellularLocation>
</comment>
<dbReference type="AlphaFoldDB" id="A0AAV5S5M4"/>
<keyword evidence="4 5" id="KW-0472">Membrane</keyword>
<accession>A0AAV5S5M4</accession>